<evidence type="ECO:0000313" key="10">
    <source>
        <dbReference type="EMBL" id="QFI38419.1"/>
    </source>
</evidence>
<feature type="transmembrane region" description="Helical" evidence="8">
    <location>
        <begin position="115"/>
        <end position="137"/>
    </location>
</feature>
<evidence type="ECO:0000256" key="4">
    <source>
        <dbReference type="ARBA" id="ARBA00022679"/>
    </source>
</evidence>
<gene>
    <name evidence="8 10" type="primary">menA</name>
    <name evidence="10" type="ORF">FR932_11435</name>
</gene>
<proteinExistence type="inferred from homology"/>
<feature type="transmembrane region" description="Helical" evidence="8">
    <location>
        <begin position="90"/>
        <end position="109"/>
    </location>
</feature>
<dbReference type="InterPro" id="IPR004657">
    <property type="entry name" value="MenA"/>
</dbReference>
<dbReference type="PIRSF" id="PIRSF005355">
    <property type="entry name" value="UBIAD1"/>
    <property type="match status" value="1"/>
</dbReference>
<dbReference type="Proteomes" id="UP000327424">
    <property type="component" value="Chromosome"/>
</dbReference>
<dbReference type="InterPro" id="IPR044878">
    <property type="entry name" value="UbiA_sf"/>
</dbReference>
<accession>A0A5J6WJN4</accession>
<comment type="pathway">
    <text evidence="8">Quinol/quinone metabolism; menaquinone biosynthesis; menaquinol from 1,4-dihydroxy-2-naphthoate: step 1/2.</text>
</comment>
<comment type="similarity">
    <text evidence="8">Belongs to the MenA family. Type 1 subfamily.</text>
</comment>
<evidence type="ECO:0000313" key="11">
    <source>
        <dbReference type="Proteomes" id="UP000327424"/>
    </source>
</evidence>
<name>A0A5J6WJN4_MORMI</name>
<dbReference type="GO" id="GO:0042371">
    <property type="term" value="P:vitamin K biosynthetic process"/>
    <property type="evidence" value="ECO:0007669"/>
    <property type="project" value="TreeGrafter"/>
</dbReference>
<dbReference type="GO" id="GO:0009234">
    <property type="term" value="P:menaquinone biosynthetic process"/>
    <property type="evidence" value="ECO:0007669"/>
    <property type="project" value="UniProtKB-UniRule"/>
</dbReference>
<comment type="catalytic activity">
    <reaction evidence="8">
        <text>an all-trans-polyprenyl diphosphate + 1,4-dihydroxy-2-naphthoate + H(+) = a 2-demethylmenaquinol + CO2 + diphosphate</text>
        <dbReference type="Rhea" id="RHEA:26478"/>
        <dbReference type="Rhea" id="RHEA-COMP:9563"/>
        <dbReference type="Rhea" id="RHEA-COMP:9564"/>
        <dbReference type="ChEBI" id="CHEBI:11173"/>
        <dbReference type="ChEBI" id="CHEBI:15378"/>
        <dbReference type="ChEBI" id="CHEBI:16526"/>
        <dbReference type="ChEBI" id="CHEBI:33019"/>
        <dbReference type="ChEBI" id="CHEBI:55437"/>
        <dbReference type="ChEBI" id="CHEBI:58914"/>
        <dbReference type="EC" id="2.5.1.74"/>
    </reaction>
</comment>
<evidence type="ECO:0000256" key="8">
    <source>
        <dbReference type="HAMAP-Rule" id="MF_01937"/>
    </source>
</evidence>
<dbReference type="Pfam" id="PF01040">
    <property type="entry name" value="UbiA"/>
    <property type="match status" value="1"/>
</dbReference>
<dbReference type="NCBIfam" id="TIGR00751">
    <property type="entry name" value="menA"/>
    <property type="match status" value="1"/>
</dbReference>
<dbReference type="UniPathway" id="UPA00079">
    <property type="reaction ID" value="UER00168"/>
</dbReference>
<evidence type="ECO:0000256" key="3">
    <source>
        <dbReference type="ARBA" id="ARBA00022475"/>
    </source>
</evidence>
<keyword evidence="2 8" id="KW-0474">Menaquinone biosynthesis</keyword>
<dbReference type="EMBL" id="CP044399">
    <property type="protein sequence ID" value="QFI38419.1"/>
    <property type="molecule type" value="Genomic_DNA"/>
</dbReference>
<feature type="transmembrane region" description="Helical" evidence="8">
    <location>
        <begin position="244"/>
        <end position="261"/>
    </location>
</feature>
<evidence type="ECO:0000256" key="6">
    <source>
        <dbReference type="ARBA" id="ARBA00022989"/>
    </source>
</evidence>
<keyword evidence="11" id="KW-1185">Reference proteome</keyword>
<dbReference type="PANTHER" id="PTHR13929">
    <property type="entry name" value="1,4-DIHYDROXY-2-NAPHTHOATE OCTAPRENYLTRANSFERASE"/>
    <property type="match status" value="1"/>
</dbReference>
<keyword evidence="4 8" id="KW-0808">Transferase</keyword>
<feature type="transmembrane region" description="Helical" evidence="8">
    <location>
        <begin position="216"/>
        <end position="238"/>
    </location>
</feature>
<feature type="transmembrane region" description="Helical" evidence="8">
    <location>
        <begin position="45"/>
        <end position="64"/>
    </location>
</feature>
<keyword evidence="7 8" id="KW-0472">Membrane</keyword>
<dbReference type="GO" id="GO:0046428">
    <property type="term" value="F:1,4-dihydroxy-2-naphthoate polyprenyltransferase activity"/>
    <property type="evidence" value="ECO:0007669"/>
    <property type="project" value="UniProtKB-UniRule"/>
</dbReference>
<comment type="subcellular location">
    <subcellularLocation>
        <location evidence="8">Cell membrane</location>
        <topology evidence="8">Multi-pass membrane protein</topology>
    </subcellularLocation>
    <subcellularLocation>
        <location evidence="1">Membrane</location>
        <topology evidence="1">Multi-pass membrane protein</topology>
    </subcellularLocation>
</comment>
<dbReference type="PANTHER" id="PTHR13929:SF0">
    <property type="entry name" value="UBIA PRENYLTRANSFERASE DOMAIN-CONTAINING PROTEIN 1"/>
    <property type="match status" value="1"/>
</dbReference>
<comment type="function">
    <text evidence="8">Conversion of 1,4-dihydroxy-2-naphthoate (DHNA) to demethylmenaquinone (DMK).</text>
</comment>
<dbReference type="EC" id="2.5.1.74" evidence="8 9"/>
<dbReference type="HAMAP" id="MF_01937">
    <property type="entry name" value="MenA_1"/>
    <property type="match status" value="1"/>
</dbReference>
<keyword evidence="3 8" id="KW-1003">Cell membrane</keyword>
<evidence type="ECO:0000256" key="1">
    <source>
        <dbReference type="ARBA" id="ARBA00004141"/>
    </source>
</evidence>
<feature type="transmembrane region" description="Helical" evidence="8">
    <location>
        <begin position="149"/>
        <end position="168"/>
    </location>
</feature>
<evidence type="ECO:0000256" key="5">
    <source>
        <dbReference type="ARBA" id="ARBA00022692"/>
    </source>
</evidence>
<dbReference type="GO" id="GO:0005886">
    <property type="term" value="C:plasma membrane"/>
    <property type="evidence" value="ECO:0007669"/>
    <property type="project" value="UniProtKB-SubCell"/>
</dbReference>
<dbReference type="OrthoDB" id="9767568at2"/>
<dbReference type="InterPro" id="IPR026046">
    <property type="entry name" value="UBIAD1"/>
</dbReference>
<dbReference type="CDD" id="cd13962">
    <property type="entry name" value="PT_UbiA_UBIAD1"/>
    <property type="match status" value="1"/>
</dbReference>
<keyword evidence="5 8" id="KW-0812">Transmembrane</keyword>
<organism evidence="10 11">
    <name type="scientific">Moritella marina ATCC 15381</name>
    <dbReference type="NCBI Taxonomy" id="1202962"/>
    <lineage>
        <taxon>Bacteria</taxon>
        <taxon>Pseudomonadati</taxon>
        <taxon>Pseudomonadota</taxon>
        <taxon>Gammaproteobacteria</taxon>
        <taxon>Alteromonadales</taxon>
        <taxon>Moritellaceae</taxon>
        <taxon>Moritella</taxon>
    </lineage>
</organism>
<dbReference type="AlphaFoldDB" id="A0A5J6WJN4"/>
<evidence type="ECO:0000256" key="7">
    <source>
        <dbReference type="ARBA" id="ARBA00023136"/>
    </source>
</evidence>
<evidence type="ECO:0000256" key="9">
    <source>
        <dbReference type="NCBIfam" id="TIGR00751"/>
    </source>
</evidence>
<keyword evidence="6 8" id="KW-1133">Transmembrane helix</keyword>
<dbReference type="KEGG" id="mmaa:FR932_11435"/>
<dbReference type="Gene3D" id="1.10.357.140">
    <property type="entry name" value="UbiA prenyltransferase"/>
    <property type="match status" value="1"/>
</dbReference>
<feature type="transmembrane region" description="Helical" evidence="8">
    <location>
        <begin position="174"/>
        <end position="195"/>
    </location>
</feature>
<evidence type="ECO:0000256" key="2">
    <source>
        <dbReference type="ARBA" id="ARBA00022428"/>
    </source>
</evidence>
<reference evidence="10 11" key="1">
    <citation type="submission" date="2019-09" db="EMBL/GenBank/DDBJ databases">
        <title>Hybrid Assembly of the complete Genome of the Deep-Sea Bacterium Moritella marina from long Nanopore and Illumina reads.</title>
        <authorList>
            <person name="Magin S."/>
            <person name="Georgoulis A."/>
            <person name="Papadimitriou K."/>
            <person name="Iliakis G."/>
            <person name="Vorgias C.E."/>
        </authorList>
    </citation>
    <scope>NUCLEOTIDE SEQUENCE [LARGE SCALE GENOMIC DNA]</scope>
    <source>
        <strain evidence="10 11">MP-1</strain>
    </source>
</reference>
<dbReference type="InterPro" id="IPR000537">
    <property type="entry name" value="UbiA_prenyltransferase"/>
</dbReference>
<sequence>MLLNIMTTLSSWFLVTRPKTLLVALAVILLGQTLAWYDSPAHFSVYIALLCMICCMALQIAVNLSNDYFDGKSGVDGDDRLGPDRALQKGLISAANLRLGILSMCFLAIVSGCYLIYVGGWAYVVLGVLSLLGVYIYSGGPRPLASHGLGEIAVFLYFGWLAVVGSYYLQTQVLIIDVFIPASQVGLLVVAIMLVNNIRDVASDRRAQKFTLATRLGVKSSKHLYCITMLLPSLLLLFDRYQGLTMLLILPVQLALCIAIYQRDGKQLNTQLAQTSVAVLLWGVLYSADLMLG</sequence>
<protein>
    <recommendedName>
        <fullName evidence="8 9">1,4-dihydroxy-2-naphthoate octaprenyltransferase</fullName>
        <shortName evidence="8">DHNA-octaprenyltransferase</shortName>
        <ecNumber evidence="8 9">2.5.1.74</ecNumber>
    </recommendedName>
</protein>